<dbReference type="EMBL" id="VWZE01011237">
    <property type="protein sequence ID" value="NXF90682.1"/>
    <property type="molecule type" value="Genomic_DNA"/>
</dbReference>
<evidence type="ECO:0000313" key="2">
    <source>
        <dbReference type="EMBL" id="NXF90682.1"/>
    </source>
</evidence>
<dbReference type="Pfam" id="PF00429">
    <property type="entry name" value="TLV_coat"/>
    <property type="match status" value="1"/>
</dbReference>
<name>A0A7K8XHR8_9PICI</name>
<dbReference type="InterPro" id="IPR018154">
    <property type="entry name" value="TLV/ENV_coat_polyprotein"/>
</dbReference>
<evidence type="ECO:0000256" key="1">
    <source>
        <dbReference type="SAM" id="Phobius"/>
    </source>
</evidence>
<feature type="non-terminal residue" evidence="2">
    <location>
        <position position="99"/>
    </location>
</feature>
<organism evidence="2 3">
    <name type="scientific">Eubucco bourcierii</name>
    <name type="common">red-headed barbet</name>
    <dbReference type="NCBI Taxonomy" id="91767"/>
    <lineage>
        <taxon>Eukaryota</taxon>
        <taxon>Metazoa</taxon>
        <taxon>Chordata</taxon>
        <taxon>Craniata</taxon>
        <taxon>Vertebrata</taxon>
        <taxon>Euteleostomi</taxon>
        <taxon>Archelosauria</taxon>
        <taxon>Archosauria</taxon>
        <taxon>Dinosauria</taxon>
        <taxon>Saurischia</taxon>
        <taxon>Theropoda</taxon>
        <taxon>Coelurosauria</taxon>
        <taxon>Aves</taxon>
        <taxon>Neognathae</taxon>
        <taxon>Neoaves</taxon>
        <taxon>Telluraves</taxon>
        <taxon>Coraciimorphae</taxon>
        <taxon>Piciformes</taxon>
        <taxon>Ramphastidae</taxon>
        <taxon>Eubucco</taxon>
    </lineage>
</organism>
<keyword evidence="3" id="KW-1185">Reference proteome</keyword>
<dbReference type="PANTHER" id="PTHR10424:SF82">
    <property type="entry name" value="ENVELOPE GLYCOPROTEIN-RELATED"/>
    <property type="match status" value="1"/>
</dbReference>
<keyword evidence="1" id="KW-1133">Transmembrane helix</keyword>
<protein>
    <submittedName>
        <fullName evidence="2">ENV1 protein</fullName>
    </submittedName>
</protein>
<keyword evidence="1" id="KW-0812">Transmembrane</keyword>
<dbReference type="AlphaFoldDB" id="A0A7K8XHR8"/>
<accession>A0A7K8XHR8</accession>
<feature type="non-terminal residue" evidence="2">
    <location>
        <position position="1"/>
    </location>
</feature>
<comment type="caution">
    <text evidence="2">The sequence shown here is derived from an EMBL/GenBank/DDBJ whole genome shotgun (WGS) entry which is preliminary data.</text>
</comment>
<proteinExistence type="predicted"/>
<sequence length="99" mass="11307">MAKIREGLEKQKKESTQPWYENWFKRSPWLTTLLSTLMGSLIVALLALSFGPCIVNKLISFVSRRIEKVNLMVIQELNPESEPFLEAASEAVAQLEEQI</sequence>
<gene>
    <name evidence="2" type="primary">Env1_2</name>
    <name evidence="2" type="ORF">EUBBOU_R15068</name>
</gene>
<feature type="transmembrane region" description="Helical" evidence="1">
    <location>
        <begin position="29"/>
        <end position="55"/>
    </location>
</feature>
<dbReference type="PANTHER" id="PTHR10424">
    <property type="entry name" value="VIRAL ENVELOPE PROTEIN"/>
    <property type="match status" value="1"/>
</dbReference>
<dbReference type="Proteomes" id="UP000583613">
    <property type="component" value="Unassembled WGS sequence"/>
</dbReference>
<dbReference type="OrthoDB" id="9633697at2759"/>
<reference evidence="2 3" key="1">
    <citation type="submission" date="2019-09" db="EMBL/GenBank/DDBJ databases">
        <title>Bird 10,000 Genomes (B10K) Project - Family phase.</title>
        <authorList>
            <person name="Zhang G."/>
        </authorList>
    </citation>
    <scope>NUCLEOTIDE SEQUENCE [LARGE SCALE GENOMIC DNA]</scope>
    <source>
        <strain evidence="2">B10K-DU-001-04</strain>
        <tissue evidence="2">Muscle</tissue>
    </source>
</reference>
<keyword evidence="1" id="KW-0472">Membrane</keyword>
<evidence type="ECO:0000313" key="3">
    <source>
        <dbReference type="Proteomes" id="UP000583613"/>
    </source>
</evidence>